<evidence type="ECO:0000256" key="12">
    <source>
        <dbReference type="PROSITE-ProRule" id="PRU10141"/>
    </source>
</evidence>
<comment type="caution">
    <text evidence="16">The sequence shown here is derived from an EMBL/GenBank/DDBJ whole genome shotgun (WGS) entry which is preliminary data.</text>
</comment>
<keyword evidence="4" id="KW-0808">Transferase</keyword>
<keyword evidence="7 11" id="KW-0067">ATP-binding</keyword>
<dbReference type="InterPro" id="IPR000961">
    <property type="entry name" value="AGC-kinase_C"/>
</dbReference>
<reference evidence="16" key="1">
    <citation type="submission" date="2021-04" db="EMBL/GenBank/DDBJ databases">
        <authorList>
            <person name="Chebbi M.A.C M."/>
        </authorList>
    </citation>
    <scope>NUCLEOTIDE SEQUENCE</scope>
</reference>
<dbReference type="PROSITE" id="PS50011">
    <property type="entry name" value="PROTEIN_KINASE_DOM"/>
    <property type="match status" value="1"/>
</dbReference>
<evidence type="ECO:0000256" key="2">
    <source>
        <dbReference type="ARBA" id="ARBA00012428"/>
    </source>
</evidence>
<evidence type="ECO:0000256" key="1">
    <source>
        <dbReference type="ARBA" id="ARBA00006352"/>
    </source>
</evidence>
<evidence type="ECO:0000256" key="8">
    <source>
        <dbReference type="ARBA" id="ARBA00047298"/>
    </source>
</evidence>
<dbReference type="PROSITE" id="PS50042">
    <property type="entry name" value="CNMP_BINDING_3"/>
    <property type="match status" value="2"/>
</dbReference>
<evidence type="ECO:0000259" key="13">
    <source>
        <dbReference type="PROSITE" id="PS50011"/>
    </source>
</evidence>
<proteinExistence type="inferred from homology"/>
<feature type="domain" description="AGC-kinase C-terminal" evidence="15">
    <location>
        <begin position="527"/>
        <end position="577"/>
    </location>
</feature>
<evidence type="ECO:0000256" key="10">
    <source>
        <dbReference type="PIRSR" id="PIRSR000559-1"/>
    </source>
</evidence>
<evidence type="ECO:0000256" key="4">
    <source>
        <dbReference type="ARBA" id="ARBA00022679"/>
    </source>
</evidence>
<evidence type="ECO:0000256" key="7">
    <source>
        <dbReference type="ARBA" id="ARBA00022840"/>
    </source>
</evidence>
<evidence type="ECO:0000259" key="14">
    <source>
        <dbReference type="PROSITE" id="PS50042"/>
    </source>
</evidence>
<keyword evidence="5 11" id="KW-0547">Nucleotide-binding</keyword>
<dbReference type="InterPro" id="IPR000595">
    <property type="entry name" value="cNMP-bd_dom"/>
</dbReference>
<dbReference type="InterPro" id="IPR014710">
    <property type="entry name" value="RmlC-like_jellyroll"/>
</dbReference>
<evidence type="ECO:0000256" key="11">
    <source>
        <dbReference type="PIRSR" id="PIRSR000559-2"/>
    </source>
</evidence>
<comment type="catalytic activity">
    <reaction evidence="9">
        <text>L-seryl-[protein] + ATP = O-phospho-L-seryl-[protein] + ADP + H(+)</text>
        <dbReference type="Rhea" id="RHEA:17989"/>
        <dbReference type="Rhea" id="RHEA-COMP:9863"/>
        <dbReference type="Rhea" id="RHEA-COMP:11604"/>
        <dbReference type="ChEBI" id="CHEBI:15378"/>
        <dbReference type="ChEBI" id="CHEBI:29999"/>
        <dbReference type="ChEBI" id="CHEBI:30616"/>
        <dbReference type="ChEBI" id="CHEBI:83421"/>
        <dbReference type="ChEBI" id="CHEBI:456216"/>
        <dbReference type="EC" id="2.7.11.12"/>
    </reaction>
</comment>
<evidence type="ECO:0000256" key="9">
    <source>
        <dbReference type="ARBA" id="ARBA00047462"/>
    </source>
</evidence>
<protein>
    <recommendedName>
        <fullName evidence="2">cGMP-dependent protein kinase</fullName>
        <ecNumber evidence="2">2.7.11.12</ecNumber>
    </recommendedName>
</protein>
<evidence type="ECO:0000256" key="6">
    <source>
        <dbReference type="ARBA" id="ARBA00022777"/>
    </source>
</evidence>
<evidence type="ECO:0000313" key="16">
    <source>
        <dbReference type="EMBL" id="CAG5089754.1"/>
    </source>
</evidence>
<feature type="domain" description="Cyclic nucleotide-binding" evidence="14">
    <location>
        <begin position="202"/>
        <end position="327"/>
    </location>
</feature>
<dbReference type="InterPro" id="IPR000719">
    <property type="entry name" value="Prot_kinase_dom"/>
</dbReference>
<evidence type="ECO:0000256" key="5">
    <source>
        <dbReference type="ARBA" id="ARBA00022741"/>
    </source>
</evidence>
<feature type="active site" description="Proton acceptor" evidence="10">
    <location>
        <position position="472"/>
    </location>
</feature>
<dbReference type="GO" id="GO:0004692">
    <property type="term" value="F:cGMP-dependent protein kinase activity"/>
    <property type="evidence" value="ECO:0007669"/>
    <property type="project" value="UniProtKB-EC"/>
</dbReference>
<accession>A0A8J2HA06</accession>
<dbReference type="EMBL" id="CAJNRD030001119">
    <property type="protein sequence ID" value="CAG5089754.1"/>
    <property type="molecule type" value="Genomic_DNA"/>
</dbReference>
<comment type="catalytic activity">
    <reaction evidence="8">
        <text>L-threonyl-[protein] + ATP = O-phospho-L-threonyl-[protein] + ADP + H(+)</text>
        <dbReference type="Rhea" id="RHEA:46608"/>
        <dbReference type="Rhea" id="RHEA-COMP:11060"/>
        <dbReference type="Rhea" id="RHEA-COMP:11605"/>
        <dbReference type="ChEBI" id="CHEBI:15378"/>
        <dbReference type="ChEBI" id="CHEBI:30013"/>
        <dbReference type="ChEBI" id="CHEBI:30616"/>
        <dbReference type="ChEBI" id="CHEBI:61977"/>
        <dbReference type="ChEBI" id="CHEBI:456216"/>
        <dbReference type="EC" id="2.7.11.12"/>
    </reaction>
</comment>
<dbReference type="Gene3D" id="3.30.200.20">
    <property type="entry name" value="Phosphorylase Kinase, domain 1"/>
    <property type="match status" value="1"/>
</dbReference>
<gene>
    <name evidence="16" type="ORF">HICCMSTLAB_LOCUS5364</name>
</gene>
<dbReference type="SMART" id="SM00220">
    <property type="entry name" value="S_TKc"/>
    <property type="match status" value="1"/>
</dbReference>
<keyword evidence="3" id="KW-0723">Serine/threonine-protein kinase</keyword>
<evidence type="ECO:0000259" key="15">
    <source>
        <dbReference type="PROSITE" id="PS51285"/>
    </source>
</evidence>
<dbReference type="Pfam" id="PF00069">
    <property type="entry name" value="Pkinase"/>
    <property type="match status" value="1"/>
</dbReference>
<evidence type="ECO:0000313" key="17">
    <source>
        <dbReference type="Proteomes" id="UP000786811"/>
    </source>
</evidence>
<dbReference type="InterPro" id="IPR017441">
    <property type="entry name" value="Protein_kinase_ATP_BS"/>
</dbReference>
<dbReference type="AlphaFoldDB" id="A0A8J2HA06"/>
<dbReference type="OrthoDB" id="63267at2759"/>
<evidence type="ECO:0000256" key="3">
    <source>
        <dbReference type="ARBA" id="ARBA00022527"/>
    </source>
</evidence>
<dbReference type="InterPro" id="IPR018490">
    <property type="entry name" value="cNMP-bd_dom_sf"/>
</dbReference>
<dbReference type="GO" id="GO:0005524">
    <property type="term" value="F:ATP binding"/>
    <property type="evidence" value="ECO:0007669"/>
    <property type="project" value="UniProtKB-UniRule"/>
</dbReference>
<feature type="binding site" evidence="11 12">
    <location>
        <position position="378"/>
    </location>
    <ligand>
        <name>ATP</name>
        <dbReference type="ChEBI" id="CHEBI:30616"/>
    </ligand>
</feature>
<sequence length="577" mass="66520">MKFLCCRSSLCQSKWNFDLTNKNSKAANNKNDNNEQQIYRRLSNVRRDDIFGEQVRVSSSTPIVYQKDTETKSRLRSAIKSNEFLSNFNDMQVDTIISAMYSQDIPPNTRLINEGDDAYHLYVSEEGVFDIYKGNKYQGTFGPGVVFGELALLYKAKRFASIDVKKGGKVWVLDRKSYQASMKDDIERITEDNIEMLRKISFLRDLSNHVLRKISDLMYVKFFPAGTYILDEGDTNDKFFIINCGHVKVMKLSDGQEIVISELYKGEYFGEKTLYANENNIRKASVASFVAASPGVECLIIDRKTFLNYLGDLESIKKRDWTAEYEERKKSLKIKWKPEYPDLQLTDLDINAGIGRGSFGLVLLVTSKSIPDKSFVLKKISKTLVSKLNYQKYILNEKFVMQACDSPFICKLYQTFKDPKYVYLLMEACLGGDVRTMLYRNGKFNNTTARFVTGCIIEALDHLHSLDIISRDLKPDNILLDNYGYAKLSDFGTSKRTGPYKTWSFVGTSEYMAPELILIEGHDRWFKMFDWKSLRTRIMRSPLETKISSHLDIKNFEKFPVERENTANDLSGWDADF</sequence>
<dbReference type="Gene3D" id="1.10.510.10">
    <property type="entry name" value="Transferase(Phosphotransferase) domain 1"/>
    <property type="match status" value="1"/>
</dbReference>
<dbReference type="Gene3D" id="2.60.120.10">
    <property type="entry name" value="Jelly Rolls"/>
    <property type="match status" value="2"/>
</dbReference>
<dbReference type="PROSITE" id="PS00107">
    <property type="entry name" value="PROTEIN_KINASE_ATP"/>
    <property type="match status" value="1"/>
</dbReference>
<comment type="similarity">
    <text evidence="1">Belongs to the protein kinase superfamily. AGC Ser/Thr protein kinase family. cGMP subfamily.</text>
</comment>
<dbReference type="SUPFAM" id="SSF56112">
    <property type="entry name" value="Protein kinase-like (PK-like)"/>
    <property type="match status" value="1"/>
</dbReference>
<dbReference type="SMART" id="SM00100">
    <property type="entry name" value="cNMP"/>
    <property type="match status" value="2"/>
</dbReference>
<keyword evidence="6" id="KW-0418">Kinase</keyword>
<dbReference type="Pfam" id="PF00027">
    <property type="entry name" value="cNMP_binding"/>
    <property type="match status" value="2"/>
</dbReference>
<dbReference type="Proteomes" id="UP000786811">
    <property type="component" value="Unassembled WGS sequence"/>
</dbReference>
<name>A0A8J2HA06_COTCN</name>
<dbReference type="PANTHER" id="PTHR24353:SF144">
    <property type="match status" value="1"/>
</dbReference>
<dbReference type="CDD" id="cd00038">
    <property type="entry name" value="CAP_ED"/>
    <property type="match status" value="2"/>
</dbReference>
<dbReference type="PIRSF" id="PIRSF000559">
    <property type="entry name" value="cGMP-dep_kinase"/>
    <property type="match status" value="1"/>
</dbReference>
<dbReference type="PROSITE" id="PS51285">
    <property type="entry name" value="AGC_KINASE_CTER"/>
    <property type="match status" value="1"/>
</dbReference>
<keyword evidence="17" id="KW-1185">Reference proteome</keyword>
<feature type="domain" description="Protein kinase" evidence="13">
    <location>
        <begin position="348"/>
        <end position="577"/>
    </location>
</feature>
<dbReference type="SUPFAM" id="SSF51206">
    <property type="entry name" value="cAMP-binding domain-like"/>
    <property type="match status" value="2"/>
</dbReference>
<dbReference type="InterPro" id="IPR002374">
    <property type="entry name" value="cGMP_dep_kinase"/>
</dbReference>
<dbReference type="EC" id="2.7.11.12" evidence="2"/>
<feature type="domain" description="Cyclic nucleotide-binding" evidence="14">
    <location>
        <begin position="84"/>
        <end position="199"/>
    </location>
</feature>
<dbReference type="InterPro" id="IPR011009">
    <property type="entry name" value="Kinase-like_dom_sf"/>
</dbReference>
<dbReference type="PANTHER" id="PTHR24353">
    <property type="entry name" value="CYCLIC NUCLEOTIDE-DEPENDENT PROTEIN KINASE"/>
    <property type="match status" value="1"/>
</dbReference>
<organism evidence="16 17">
    <name type="scientific">Cotesia congregata</name>
    <name type="common">Parasitoid wasp</name>
    <name type="synonym">Apanteles congregatus</name>
    <dbReference type="NCBI Taxonomy" id="51543"/>
    <lineage>
        <taxon>Eukaryota</taxon>
        <taxon>Metazoa</taxon>
        <taxon>Ecdysozoa</taxon>
        <taxon>Arthropoda</taxon>
        <taxon>Hexapoda</taxon>
        <taxon>Insecta</taxon>
        <taxon>Pterygota</taxon>
        <taxon>Neoptera</taxon>
        <taxon>Endopterygota</taxon>
        <taxon>Hymenoptera</taxon>
        <taxon>Apocrita</taxon>
        <taxon>Ichneumonoidea</taxon>
        <taxon>Braconidae</taxon>
        <taxon>Microgastrinae</taxon>
        <taxon>Cotesia</taxon>
    </lineage>
</organism>